<dbReference type="GO" id="GO:0003676">
    <property type="term" value="F:nucleic acid binding"/>
    <property type="evidence" value="ECO:0007669"/>
    <property type="project" value="InterPro"/>
</dbReference>
<dbReference type="InterPro" id="IPR057670">
    <property type="entry name" value="SH3_retrovirus"/>
</dbReference>
<evidence type="ECO:0000256" key="1">
    <source>
        <dbReference type="ARBA" id="ARBA00022670"/>
    </source>
</evidence>
<evidence type="ECO:0000256" key="3">
    <source>
        <dbReference type="ARBA" id="ARBA00022750"/>
    </source>
</evidence>
<dbReference type="Pfam" id="PF13976">
    <property type="entry name" value="gag_pre-integrs"/>
    <property type="match status" value="1"/>
</dbReference>
<feature type="coiled-coil region" evidence="5">
    <location>
        <begin position="463"/>
        <end position="497"/>
    </location>
</feature>
<feature type="region of interest" description="Disordered" evidence="6">
    <location>
        <begin position="845"/>
        <end position="868"/>
    </location>
</feature>
<accession>A0AA38WSY2</accession>
<feature type="compositionally biased region" description="Low complexity" evidence="6">
    <location>
        <begin position="378"/>
        <end position="389"/>
    </location>
</feature>
<dbReference type="SUPFAM" id="SSF53098">
    <property type="entry name" value="Ribonuclease H-like"/>
    <property type="match status" value="1"/>
</dbReference>
<feature type="compositionally biased region" description="Basic and acidic residues" evidence="6">
    <location>
        <begin position="273"/>
        <end position="283"/>
    </location>
</feature>
<dbReference type="Pfam" id="PF14223">
    <property type="entry name" value="Retrotran_gag_2"/>
    <property type="match status" value="1"/>
</dbReference>
<dbReference type="Pfam" id="PF00665">
    <property type="entry name" value="rve"/>
    <property type="match status" value="1"/>
</dbReference>
<feature type="compositionally biased region" description="Polar residues" evidence="6">
    <location>
        <begin position="1365"/>
        <end position="1386"/>
    </location>
</feature>
<feature type="region of interest" description="Disordered" evidence="6">
    <location>
        <begin position="1339"/>
        <end position="1410"/>
    </location>
</feature>
<keyword evidence="4" id="KW-0378">Hydrolase</keyword>
<dbReference type="EMBL" id="JARYMX010000002">
    <property type="protein sequence ID" value="KAJ9561696.1"/>
    <property type="molecule type" value="Genomic_DNA"/>
</dbReference>
<gene>
    <name evidence="8" type="ORF">OSB04_006856</name>
</gene>
<dbReference type="GO" id="GO:0046872">
    <property type="term" value="F:metal ion binding"/>
    <property type="evidence" value="ECO:0007669"/>
    <property type="project" value="UniProtKB-KW"/>
</dbReference>
<evidence type="ECO:0000256" key="4">
    <source>
        <dbReference type="ARBA" id="ARBA00022801"/>
    </source>
</evidence>
<dbReference type="GO" id="GO:0006508">
    <property type="term" value="P:proteolysis"/>
    <property type="evidence" value="ECO:0007669"/>
    <property type="project" value="UniProtKB-KW"/>
</dbReference>
<dbReference type="PROSITE" id="PS50994">
    <property type="entry name" value="INTEGRASE"/>
    <property type="match status" value="1"/>
</dbReference>
<sequence>MANLTNTNFMSIGSQSKPPTLVREEFQQWKIRMVNFLEGIHPRIYEFLHNPPYVPVTLIPRVPATATTPEIPEFFQPKLPANWDEGEKELVSLAPKCKRLLIMALPNDIFMSLDHCDTSKELWSELVRQLEGGVASLKNNRTMCINEYHESKALEGESLRDTYSRLNILISKCKKSGVIRTNEDNNLLFLKSLGTKWLNVTMSMRTNLDFEFMSIAELYGSLASLEPQVLQLKSSIGGPLALIAEDHKGKVEKKKIEDKRKKKKALVTETEDDKSSSEEEMSMKEMMKTLVSFTRDVRKGVFGGSKNYEKKSDDERRGYGRGSFEKKDVERKNDSRSDEGKEESQRNTEGRFRCGKLGHYASECWATGPMTPQKPTLQKSSPKPKQDSSYFKRKADFYNKKVLLAQTSELVTDESSEEDEPQKGLVAFEDSEEETEFCGMAKGESEGVNNKDPEVSSELKELYSEIVENIDLHQEELNNLKEKLSVCKKEMNTLTEERTRFFTMYEQTEANRIELYKSLKEKTTIFEKTLKEKNDEIKNLRNERTNALSVKEFFQTEIESLHRDLFDRELKIRKFQDAQNVFKKIRVNMGRRGLGFSECEHAFSSNPGKSQQTIFRSAQNIRNYIDSFSPSEKSESVTKNLVSQSQLGIFEFGNSSTQEDCDFQFTIQPFEQKLSPCASEFIPRHLTEESEKLVNSDIFCETNSLTDTTLDFKMVTCPENTSPSDSNLLSVELTKPKFSRKQKEKWVNTNQSSVSAHAGNSMRRESQKKKNLLKNKEPRLVRKSCTKIPITIKGSTFLNSVPIFENFNEKFKSLSCQTMFCKCVDLMHDLSNHFHNSSCLVMNPRGQSSRDSKGHLGNSDSQKNKPKPRDAVAYLKHKQSHVSTWYMDSGCSRHMTGTLELLSHYVNKEGSSVAFGGNQKGKIKGYGMIVKGEITVNQVSYVDGLKHNLISVSQLCDNGMDVKFNIKYCILYKANTLIEVMRANRRGDLYLLIFDAIDEKEEICLMSSVKNEEAWLWHTRFCHLNFHTLEKLVRLKLVKGLPKIKFEKDHLCSACEMGKLKRSSHKTKSDPSFDQPLQLLHVDLCGPIASLNGKKYILVLVDEFSRFTWVEFVRKKSQVPVLLINLLKRLQVFHGLQVKVIRSDNGTEFKNSTIEEYLNSVGITHNFSAPRTPQQNGVVERKNRTIVEAARTMLNASGLPLTFLAEGVSTACYTQNRSLVVKRFEKTPYHLMYNKRPNIKFFHMFGCKCFVLNDRESVGKFDPKGDSAIFIGYAWDTVAYRVYIPRTKLIVVSTNVRFDDSFQVTQEKFTTELKKQVEASSKATISVDLENLFQEWYEDVDDSDRGSGESNNTSEDTDITFVNPDRTSVNPDRTSVNPDRTSKTQLSSPTPDPCTTPSTSSPDLPEQTPICQDPTSSLPIHPNVTPESHSLVLQEITSNLNLQHTARWTRDHPQSQIIRDPSEGVKTRANLNYCLFACFVSKNEPKQVSDALTDPFWVEAMQDELLQFERNKVWSLTSLPAGKSEIGTKWVFINKKDENGVVIQNKARLVAQGYCQEEGIDYEETFAPTRSNQNLFSLAAHRGFKVYQMDVKSAFLNGKLKEEVYVKQPPGFHSEKYPNHVYFLDKALYGFKQAPRAWYDRLSNFLLSNKFHRGTPDITLFYKNTQNDILLVQIYVDDIIFGSTYISLCKDFESLMQKEFEMSMMRELTFFLGLQVKESSSIKPNMFKMY</sequence>
<dbReference type="GO" id="GO:0015074">
    <property type="term" value="P:DNA integration"/>
    <property type="evidence" value="ECO:0007669"/>
    <property type="project" value="InterPro"/>
</dbReference>
<name>A0AA38WSY2_9ASTR</name>
<dbReference type="SUPFAM" id="SSF56672">
    <property type="entry name" value="DNA/RNA polymerases"/>
    <property type="match status" value="1"/>
</dbReference>
<dbReference type="InterPro" id="IPR001584">
    <property type="entry name" value="Integrase_cat-core"/>
</dbReference>
<keyword evidence="9" id="KW-1185">Reference proteome</keyword>
<dbReference type="PANTHER" id="PTHR42648:SF32">
    <property type="entry name" value="RIBONUCLEASE H-LIKE DOMAIN, GAG-PRE-INTEGRASE DOMAIN PROTEIN-RELATED"/>
    <property type="match status" value="1"/>
</dbReference>
<proteinExistence type="predicted"/>
<keyword evidence="1" id="KW-0645">Protease</keyword>
<evidence type="ECO:0000256" key="6">
    <source>
        <dbReference type="SAM" id="MobiDB-lite"/>
    </source>
</evidence>
<keyword evidence="3" id="KW-0064">Aspartyl protease</keyword>
<dbReference type="Pfam" id="PF25597">
    <property type="entry name" value="SH3_retrovirus"/>
    <property type="match status" value="1"/>
</dbReference>
<feature type="region of interest" description="Disordered" evidence="6">
    <location>
        <begin position="749"/>
        <end position="770"/>
    </location>
</feature>
<keyword evidence="2" id="KW-0479">Metal-binding</keyword>
<reference evidence="8" key="1">
    <citation type="submission" date="2023-03" db="EMBL/GenBank/DDBJ databases">
        <title>Chromosome-scale reference genome and RAD-based genetic map of yellow starthistle (Centaurea solstitialis) reveal putative structural variation and QTLs associated with invader traits.</title>
        <authorList>
            <person name="Reatini B."/>
            <person name="Cang F.A."/>
            <person name="Jiang Q."/>
            <person name="Mckibben M.T.W."/>
            <person name="Barker M.S."/>
            <person name="Rieseberg L.H."/>
            <person name="Dlugosch K.M."/>
        </authorList>
    </citation>
    <scope>NUCLEOTIDE SEQUENCE</scope>
    <source>
        <strain evidence="8">CAN-66</strain>
        <tissue evidence="8">Leaf</tissue>
    </source>
</reference>
<dbReference type="InterPro" id="IPR012337">
    <property type="entry name" value="RNaseH-like_sf"/>
</dbReference>
<dbReference type="InterPro" id="IPR039537">
    <property type="entry name" value="Retrotran_Ty1/copia-like"/>
</dbReference>
<dbReference type="InterPro" id="IPR043502">
    <property type="entry name" value="DNA/RNA_pol_sf"/>
</dbReference>
<dbReference type="InterPro" id="IPR054722">
    <property type="entry name" value="PolX-like_BBD"/>
</dbReference>
<dbReference type="InterPro" id="IPR036397">
    <property type="entry name" value="RNaseH_sf"/>
</dbReference>
<protein>
    <recommendedName>
        <fullName evidence="7">Integrase catalytic domain-containing protein</fullName>
    </recommendedName>
</protein>
<dbReference type="InterPro" id="IPR025724">
    <property type="entry name" value="GAG-pre-integrase_dom"/>
</dbReference>
<feature type="region of interest" description="Disordered" evidence="6">
    <location>
        <begin position="252"/>
        <end position="283"/>
    </location>
</feature>
<dbReference type="PANTHER" id="PTHR42648">
    <property type="entry name" value="TRANSPOSASE, PUTATIVE-RELATED"/>
    <property type="match status" value="1"/>
</dbReference>
<dbReference type="Pfam" id="PF07727">
    <property type="entry name" value="RVT_2"/>
    <property type="match status" value="1"/>
</dbReference>
<evidence type="ECO:0000256" key="2">
    <source>
        <dbReference type="ARBA" id="ARBA00022723"/>
    </source>
</evidence>
<feature type="compositionally biased region" description="Low complexity" evidence="6">
    <location>
        <begin position="1387"/>
        <end position="1403"/>
    </location>
</feature>
<evidence type="ECO:0000256" key="5">
    <source>
        <dbReference type="SAM" id="Coils"/>
    </source>
</evidence>
<comment type="caution">
    <text evidence="8">The sequence shown here is derived from an EMBL/GenBank/DDBJ whole genome shotgun (WGS) entry which is preliminary data.</text>
</comment>
<evidence type="ECO:0000259" key="7">
    <source>
        <dbReference type="PROSITE" id="PS50994"/>
    </source>
</evidence>
<dbReference type="GO" id="GO:0004190">
    <property type="term" value="F:aspartic-type endopeptidase activity"/>
    <property type="evidence" value="ECO:0007669"/>
    <property type="project" value="UniProtKB-KW"/>
</dbReference>
<feature type="region of interest" description="Disordered" evidence="6">
    <location>
        <begin position="304"/>
        <end position="390"/>
    </location>
</feature>
<dbReference type="Gene3D" id="3.30.420.10">
    <property type="entry name" value="Ribonuclease H-like superfamily/Ribonuclease H"/>
    <property type="match status" value="1"/>
</dbReference>
<feature type="coiled-coil region" evidence="5">
    <location>
        <begin position="523"/>
        <end position="550"/>
    </location>
</feature>
<feature type="compositionally biased region" description="Basic and acidic residues" evidence="6">
    <location>
        <begin position="307"/>
        <end position="352"/>
    </location>
</feature>
<evidence type="ECO:0000313" key="9">
    <source>
        <dbReference type="Proteomes" id="UP001172457"/>
    </source>
</evidence>
<evidence type="ECO:0000313" key="8">
    <source>
        <dbReference type="EMBL" id="KAJ9561696.1"/>
    </source>
</evidence>
<keyword evidence="5" id="KW-0175">Coiled coil</keyword>
<feature type="domain" description="Integrase catalytic" evidence="7">
    <location>
        <begin position="1072"/>
        <end position="1236"/>
    </location>
</feature>
<organism evidence="8 9">
    <name type="scientific">Centaurea solstitialis</name>
    <name type="common">yellow star-thistle</name>
    <dbReference type="NCBI Taxonomy" id="347529"/>
    <lineage>
        <taxon>Eukaryota</taxon>
        <taxon>Viridiplantae</taxon>
        <taxon>Streptophyta</taxon>
        <taxon>Embryophyta</taxon>
        <taxon>Tracheophyta</taxon>
        <taxon>Spermatophyta</taxon>
        <taxon>Magnoliopsida</taxon>
        <taxon>eudicotyledons</taxon>
        <taxon>Gunneridae</taxon>
        <taxon>Pentapetalae</taxon>
        <taxon>asterids</taxon>
        <taxon>campanulids</taxon>
        <taxon>Asterales</taxon>
        <taxon>Asteraceae</taxon>
        <taxon>Carduoideae</taxon>
        <taxon>Cardueae</taxon>
        <taxon>Centaureinae</taxon>
        <taxon>Centaurea</taxon>
    </lineage>
</organism>
<dbReference type="InterPro" id="IPR013103">
    <property type="entry name" value="RVT_2"/>
</dbReference>
<dbReference type="Pfam" id="PF22936">
    <property type="entry name" value="Pol_BBD"/>
    <property type="match status" value="1"/>
</dbReference>
<dbReference type="Proteomes" id="UP001172457">
    <property type="component" value="Chromosome 2"/>
</dbReference>